<dbReference type="OrthoDB" id="1972495at2"/>
<dbReference type="SUPFAM" id="SSF46785">
    <property type="entry name" value="Winged helix' DNA-binding domain"/>
    <property type="match status" value="1"/>
</dbReference>
<sequence length="278" mass="32058">MEQGDNLKRKSRPSVLQLQYMIELERLGNVHGFQTMIAEKCGVTQVAVNKYLKIATEKGYLTEGYRFTEYGHVWLDRYKKLLGRLEEYLKNIGVPESDLKEAVRSMVENTERYVLEAILQNYEHQMPALPGKKSGPESDVKKTVRQYTKHRVQYIFYRADGNGKKTPISMANEAFEETAYVVQEKQNEYLELYIRERTTNRRTRGEAVEVIPMSLKYEKQGVLEIAEKQGGKLRIPLSACQIHHGRDGELKGTTTVNIICSDGKAHVTESTELLMFWL</sequence>
<reference evidence="1 2" key="1">
    <citation type="submission" date="2019-03" db="EMBL/GenBank/DDBJ databases">
        <title>Genomic Encyclopedia of Type Strains, Phase IV (KMG-IV): sequencing the most valuable type-strain genomes for metagenomic binning, comparative biology and taxonomic classification.</title>
        <authorList>
            <person name="Goeker M."/>
        </authorList>
    </citation>
    <scope>NUCLEOTIDE SEQUENCE [LARGE SCALE GENOMIC DNA]</scope>
    <source>
        <strain evidence="1 2">DSM 29489</strain>
    </source>
</reference>
<organism evidence="1 2">
    <name type="scientific">Muricomes intestini</name>
    <dbReference type="NCBI Taxonomy" id="1796634"/>
    <lineage>
        <taxon>Bacteria</taxon>
        <taxon>Bacillati</taxon>
        <taxon>Bacillota</taxon>
        <taxon>Clostridia</taxon>
        <taxon>Lachnospirales</taxon>
        <taxon>Lachnospiraceae</taxon>
        <taxon>Muricomes</taxon>
    </lineage>
</organism>
<dbReference type="RefSeq" id="WP_132382256.1">
    <property type="nucleotide sequence ID" value="NZ_DAISCH010000063.1"/>
</dbReference>
<keyword evidence="2" id="KW-1185">Reference proteome</keyword>
<evidence type="ECO:0000313" key="2">
    <source>
        <dbReference type="Proteomes" id="UP000295726"/>
    </source>
</evidence>
<gene>
    <name evidence="1" type="ORF">EDD59_11810</name>
</gene>
<protein>
    <submittedName>
        <fullName evidence="1">Uncharacterized protein</fullName>
    </submittedName>
</protein>
<dbReference type="EMBL" id="SLZZ01000018">
    <property type="protein sequence ID" value="TCS77281.1"/>
    <property type="molecule type" value="Genomic_DNA"/>
</dbReference>
<dbReference type="AlphaFoldDB" id="A0A4R3K3R1"/>
<dbReference type="Proteomes" id="UP000295726">
    <property type="component" value="Unassembled WGS sequence"/>
</dbReference>
<evidence type="ECO:0000313" key="1">
    <source>
        <dbReference type="EMBL" id="TCS77281.1"/>
    </source>
</evidence>
<dbReference type="InterPro" id="IPR036390">
    <property type="entry name" value="WH_DNA-bd_sf"/>
</dbReference>
<comment type="caution">
    <text evidence="1">The sequence shown here is derived from an EMBL/GenBank/DDBJ whole genome shotgun (WGS) entry which is preliminary data.</text>
</comment>
<name>A0A4R3K3R1_9FIRM</name>
<proteinExistence type="predicted"/>
<accession>A0A4R3K3R1</accession>